<dbReference type="InterPro" id="IPR005828">
    <property type="entry name" value="MFS_sugar_transport-like"/>
</dbReference>
<feature type="domain" description="Major facilitator superfamily (MFS) profile" evidence="8">
    <location>
        <begin position="36"/>
        <end position="442"/>
    </location>
</feature>
<gene>
    <name evidence="9" type="ORF">HGG74_18760</name>
</gene>
<feature type="transmembrane region" description="Helical" evidence="7">
    <location>
        <begin position="327"/>
        <end position="347"/>
    </location>
</feature>
<organism evidence="9 10">
    <name type="scientific">Arthrobacter mobilis</name>
    <dbReference type="NCBI Taxonomy" id="2724944"/>
    <lineage>
        <taxon>Bacteria</taxon>
        <taxon>Bacillati</taxon>
        <taxon>Actinomycetota</taxon>
        <taxon>Actinomycetes</taxon>
        <taxon>Micrococcales</taxon>
        <taxon>Micrococcaceae</taxon>
        <taxon>Arthrobacter</taxon>
    </lineage>
</organism>
<proteinExistence type="inferred from homology"/>
<dbReference type="PROSITE" id="PS50850">
    <property type="entry name" value="MFS"/>
    <property type="match status" value="1"/>
</dbReference>
<dbReference type="EMBL" id="JAAZSQ010000026">
    <property type="protein sequence ID" value="NKX56527.1"/>
    <property type="molecule type" value="Genomic_DNA"/>
</dbReference>
<feature type="transmembrane region" description="Helical" evidence="7">
    <location>
        <begin position="103"/>
        <end position="121"/>
    </location>
</feature>
<comment type="caution">
    <text evidence="9">The sequence shown here is derived from an EMBL/GenBank/DDBJ whole genome shotgun (WGS) entry which is preliminary data.</text>
</comment>
<evidence type="ECO:0000256" key="6">
    <source>
        <dbReference type="SAM" id="MobiDB-lite"/>
    </source>
</evidence>
<dbReference type="GO" id="GO:0005351">
    <property type="term" value="F:carbohydrate:proton symporter activity"/>
    <property type="evidence" value="ECO:0007669"/>
    <property type="project" value="TreeGrafter"/>
</dbReference>
<feature type="transmembrane region" description="Helical" evidence="7">
    <location>
        <begin position="264"/>
        <end position="290"/>
    </location>
</feature>
<dbReference type="GO" id="GO:0005886">
    <property type="term" value="C:plasma membrane"/>
    <property type="evidence" value="ECO:0007669"/>
    <property type="project" value="UniProtKB-SubCell"/>
</dbReference>
<evidence type="ECO:0000313" key="10">
    <source>
        <dbReference type="Proteomes" id="UP000544090"/>
    </source>
</evidence>
<feature type="transmembrane region" description="Helical" evidence="7">
    <location>
        <begin position="69"/>
        <end position="91"/>
    </location>
</feature>
<feature type="transmembrane region" description="Helical" evidence="7">
    <location>
        <begin position="302"/>
        <end position="320"/>
    </location>
</feature>
<evidence type="ECO:0000256" key="4">
    <source>
        <dbReference type="ARBA" id="ARBA00022989"/>
    </source>
</evidence>
<evidence type="ECO:0000256" key="3">
    <source>
        <dbReference type="ARBA" id="ARBA00022692"/>
    </source>
</evidence>
<dbReference type="Pfam" id="PF00083">
    <property type="entry name" value="Sugar_tr"/>
    <property type="match status" value="1"/>
</dbReference>
<sequence>MKSRKSTVNRPVTSPPGPSLKSPVQDPRKMRFLYKLTLVISGGMFIDGFILGGIGLVMPALTADLELSLAWQGLIGASALIGIFFGGPIGGYLADKIGRKPMFVVDLAIFLVGSAAQFFVAEAWQLFAIRLVMGMAIGADYAIGWPLLAEFSPARLRGKLLAAQEVAWYIGYLLAYALGYYMSSAIEADWRIILGMSTIPSLIVFLLRLGTPESPRWLISKGRVEEGMAVANEYMEEAEIRDMASEKREATSFRKLFSPEYRKATIFMCMFWFCNVTPYFAIATFAPIVLESLGVEDGLSGALLLNGVVVAGCVTAMLLIERVGRRMLAIPPMWISAVALVAVGLLAQVSPLVILVCFITFSFANALSTALTGVYPGEIFPTEVRGAGVGFATAFSRIGAAAGTFILPMSVEGLGVGATMLIAAGICVVGAVISQYLAPETKGLSLNEASAPLGKAVAK</sequence>
<evidence type="ECO:0000256" key="2">
    <source>
        <dbReference type="ARBA" id="ARBA00010992"/>
    </source>
</evidence>
<keyword evidence="5 7" id="KW-0472">Membrane</keyword>
<feature type="transmembrane region" description="Helical" evidence="7">
    <location>
        <begin position="353"/>
        <end position="375"/>
    </location>
</feature>
<dbReference type="Proteomes" id="UP000544090">
    <property type="component" value="Unassembled WGS sequence"/>
</dbReference>
<feature type="region of interest" description="Disordered" evidence="6">
    <location>
        <begin position="1"/>
        <end position="24"/>
    </location>
</feature>
<accession>A0A7X6K7E1</accession>
<name>A0A7X6K7E1_9MICC</name>
<keyword evidence="4 7" id="KW-1133">Transmembrane helix</keyword>
<comment type="similarity">
    <text evidence="2">Belongs to the major facilitator superfamily. Sugar transporter (TC 2.A.1.1) family.</text>
</comment>
<dbReference type="PANTHER" id="PTHR48022:SF2">
    <property type="entry name" value="PLASTIDIC GLUCOSE TRANSPORTER 4"/>
    <property type="match status" value="1"/>
</dbReference>
<dbReference type="SUPFAM" id="SSF103473">
    <property type="entry name" value="MFS general substrate transporter"/>
    <property type="match status" value="1"/>
</dbReference>
<dbReference type="CDD" id="cd17316">
    <property type="entry name" value="MFS_SV2_like"/>
    <property type="match status" value="1"/>
</dbReference>
<evidence type="ECO:0000256" key="1">
    <source>
        <dbReference type="ARBA" id="ARBA00004651"/>
    </source>
</evidence>
<comment type="subcellular location">
    <subcellularLocation>
        <location evidence="1">Cell membrane</location>
        <topology evidence="1">Multi-pass membrane protein</topology>
    </subcellularLocation>
</comment>
<evidence type="ECO:0000313" key="9">
    <source>
        <dbReference type="EMBL" id="NKX56527.1"/>
    </source>
</evidence>
<protein>
    <submittedName>
        <fullName evidence="9">MFS transporter</fullName>
    </submittedName>
</protein>
<dbReference type="Gene3D" id="1.20.1250.20">
    <property type="entry name" value="MFS general substrate transporter like domains"/>
    <property type="match status" value="1"/>
</dbReference>
<evidence type="ECO:0000256" key="5">
    <source>
        <dbReference type="ARBA" id="ARBA00023136"/>
    </source>
</evidence>
<evidence type="ECO:0000256" key="7">
    <source>
        <dbReference type="SAM" id="Phobius"/>
    </source>
</evidence>
<feature type="transmembrane region" description="Helical" evidence="7">
    <location>
        <begin position="160"/>
        <end position="182"/>
    </location>
</feature>
<dbReference type="InterPro" id="IPR020846">
    <property type="entry name" value="MFS_dom"/>
</dbReference>
<feature type="transmembrane region" description="Helical" evidence="7">
    <location>
        <begin position="413"/>
        <end position="438"/>
    </location>
</feature>
<feature type="transmembrane region" description="Helical" evidence="7">
    <location>
        <begin position="188"/>
        <end position="207"/>
    </location>
</feature>
<dbReference type="InterPro" id="IPR050360">
    <property type="entry name" value="MFS_Sugar_Transporters"/>
</dbReference>
<dbReference type="InterPro" id="IPR036259">
    <property type="entry name" value="MFS_trans_sf"/>
</dbReference>
<feature type="transmembrane region" description="Helical" evidence="7">
    <location>
        <begin position="32"/>
        <end position="57"/>
    </location>
</feature>
<keyword evidence="10" id="KW-1185">Reference proteome</keyword>
<feature type="transmembrane region" description="Helical" evidence="7">
    <location>
        <begin position="387"/>
        <end position="407"/>
    </location>
</feature>
<feature type="transmembrane region" description="Helical" evidence="7">
    <location>
        <begin position="127"/>
        <end position="148"/>
    </location>
</feature>
<dbReference type="AlphaFoldDB" id="A0A7X6K7E1"/>
<dbReference type="PROSITE" id="PS00217">
    <property type="entry name" value="SUGAR_TRANSPORT_2"/>
    <property type="match status" value="1"/>
</dbReference>
<reference evidence="9 10" key="1">
    <citation type="submission" date="2020-04" db="EMBL/GenBank/DDBJ databases">
        <title>Arthrobacter sp. nov.</title>
        <authorList>
            <person name="Liu S."/>
        </authorList>
    </citation>
    <scope>NUCLEOTIDE SEQUENCE [LARGE SCALE GENOMIC DNA]</scope>
    <source>
        <strain evidence="9 10">E918</strain>
    </source>
</reference>
<dbReference type="InterPro" id="IPR005829">
    <property type="entry name" value="Sugar_transporter_CS"/>
</dbReference>
<keyword evidence="3 7" id="KW-0812">Transmembrane</keyword>
<evidence type="ECO:0000259" key="8">
    <source>
        <dbReference type="PROSITE" id="PS50850"/>
    </source>
</evidence>
<dbReference type="PANTHER" id="PTHR48022">
    <property type="entry name" value="PLASTIDIC GLUCOSE TRANSPORTER 4"/>
    <property type="match status" value="1"/>
</dbReference>